<dbReference type="AlphaFoldDB" id="A0A8X6U8N7"/>
<protein>
    <submittedName>
        <fullName evidence="1">Uncharacterized protein</fullName>
    </submittedName>
</protein>
<evidence type="ECO:0000313" key="2">
    <source>
        <dbReference type="Proteomes" id="UP000887013"/>
    </source>
</evidence>
<keyword evidence="2" id="KW-1185">Reference proteome</keyword>
<comment type="caution">
    <text evidence="1">The sequence shown here is derived from an EMBL/GenBank/DDBJ whole genome shotgun (WGS) entry which is preliminary data.</text>
</comment>
<evidence type="ECO:0000313" key="1">
    <source>
        <dbReference type="EMBL" id="GFU03927.1"/>
    </source>
</evidence>
<gene>
    <name evidence="1" type="primary">AVEN_234885_1</name>
    <name evidence="1" type="ORF">NPIL_398351</name>
</gene>
<dbReference type="InterPro" id="IPR008042">
    <property type="entry name" value="Retrotrans_Pao"/>
</dbReference>
<proteinExistence type="predicted"/>
<dbReference type="OrthoDB" id="6436396at2759"/>
<sequence length="133" mass="15276">MYLLKDVTLPRFMNFNEISVLHVFVDACTGAFAACVFVRSKVGSESKVTLIRAINRVAPVKPLSISRLELMAYCIRARLVNSFIKALGVASIKVTLWSDYTVALWRIKEFGEWSIFVANHFKEIRELIRCFLW</sequence>
<accession>A0A8X6U8N7</accession>
<dbReference type="PANTHER" id="PTHR47331">
    <property type="entry name" value="PHD-TYPE DOMAIN-CONTAINING PROTEIN"/>
    <property type="match status" value="1"/>
</dbReference>
<reference evidence="1" key="1">
    <citation type="submission" date="2020-08" db="EMBL/GenBank/DDBJ databases">
        <title>Multicomponent nature underlies the extraordinary mechanical properties of spider dragline silk.</title>
        <authorList>
            <person name="Kono N."/>
            <person name="Nakamura H."/>
            <person name="Mori M."/>
            <person name="Yoshida Y."/>
            <person name="Ohtoshi R."/>
            <person name="Malay A.D."/>
            <person name="Moran D.A.P."/>
            <person name="Tomita M."/>
            <person name="Numata K."/>
            <person name="Arakawa K."/>
        </authorList>
    </citation>
    <scope>NUCLEOTIDE SEQUENCE</scope>
</reference>
<dbReference type="Pfam" id="PF05380">
    <property type="entry name" value="Peptidase_A17"/>
    <property type="match status" value="1"/>
</dbReference>
<dbReference type="PANTHER" id="PTHR47331:SF1">
    <property type="entry name" value="GAG-LIKE PROTEIN"/>
    <property type="match status" value="1"/>
</dbReference>
<dbReference type="Proteomes" id="UP000887013">
    <property type="component" value="Unassembled WGS sequence"/>
</dbReference>
<name>A0A8X6U8N7_NEPPI</name>
<dbReference type="EMBL" id="BMAW01123577">
    <property type="protein sequence ID" value="GFU03927.1"/>
    <property type="molecule type" value="Genomic_DNA"/>
</dbReference>
<organism evidence="1 2">
    <name type="scientific">Nephila pilipes</name>
    <name type="common">Giant wood spider</name>
    <name type="synonym">Nephila maculata</name>
    <dbReference type="NCBI Taxonomy" id="299642"/>
    <lineage>
        <taxon>Eukaryota</taxon>
        <taxon>Metazoa</taxon>
        <taxon>Ecdysozoa</taxon>
        <taxon>Arthropoda</taxon>
        <taxon>Chelicerata</taxon>
        <taxon>Arachnida</taxon>
        <taxon>Araneae</taxon>
        <taxon>Araneomorphae</taxon>
        <taxon>Entelegynae</taxon>
        <taxon>Araneoidea</taxon>
        <taxon>Nephilidae</taxon>
        <taxon>Nephila</taxon>
    </lineage>
</organism>